<dbReference type="STRING" id="659014.SAMN04487996_12098"/>
<reference evidence="5" key="1">
    <citation type="submission" date="2016-10" db="EMBL/GenBank/DDBJ databases">
        <authorList>
            <person name="Varghese N."/>
            <person name="Submissions S."/>
        </authorList>
    </citation>
    <scope>NUCLEOTIDE SEQUENCE [LARGE SCALE GENOMIC DNA]</scope>
    <source>
        <strain evidence="5">DSM 25329</strain>
    </source>
</reference>
<feature type="domain" description="NAD-dependent epimerase/dehydratase" evidence="3">
    <location>
        <begin position="6"/>
        <end position="248"/>
    </location>
</feature>
<evidence type="ECO:0000256" key="1">
    <source>
        <dbReference type="ARBA" id="ARBA00023002"/>
    </source>
</evidence>
<gene>
    <name evidence="4" type="ORF">SAMN04487996_12098</name>
</gene>
<keyword evidence="5" id="KW-1185">Reference proteome</keyword>
<evidence type="ECO:0000256" key="2">
    <source>
        <dbReference type="ARBA" id="ARBA00023445"/>
    </source>
</evidence>
<evidence type="ECO:0000259" key="3">
    <source>
        <dbReference type="Pfam" id="PF01370"/>
    </source>
</evidence>
<dbReference type="EMBL" id="FNAN01000020">
    <property type="protein sequence ID" value="SDG59866.1"/>
    <property type="molecule type" value="Genomic_DNA"/>
</dbReference>
<dbReference type="Pfam" id="PF01370">
    <property type="entry name" value="Epimerase"/>
    <property type="match status" value="1"/>
</dbReference>
<sequence length="342" mass="37285">MSEKKVLLTGISGFLGSHTAIKLLDAGYKVTGTLRAIERASAIRAIIGRHTENIGNLELVEADLSNAAIWKELTSQKDYVQHIASPFPRTLPESESELIQTAKSGTLNILQAAAENNVKRVVLTSSVAAVVYGKTRHELNKIFSEDDWSNQDHTSDNTPYFRSKTVAEKAAWNFIASSGSRMELTSVLPGAILGPVLEDDFGTSANMVIKLLDGSSPALPNIGFDIVDVRSVADLLVKAMEAPHAAGERYIASAGYLTFKEIAVILKEHFPNRKVPDKQLPNLLVRLLAHFDASIKPILVDLGVKRKLDISKARRELQWNPGSTPEAVIACAESLIELQIVK</sequence>
<dbReference type="RefSeq" id="WP_090156470.1">
    <property type="nucleotide sequence ID" value="NZ_FNAN01000020.1"/>
</dbReference>
<dbReference type="Gene3D" id="3.40.50.720">
    <property type="entry name" value="NAD(P)-binding Rossmann-like Domain"/>
    <property type="match status" value="1"/>
</dbReference>
<dbReference type="PANTHER" id="PTHR10366">
    <property type="entry name" value="NAD DEPENDENT EPIMERASE/DEHYDRATASE"/>
    <property type="match status" value="1"/>
</dbReference>
<dbReference type="InterPro" id="IPR001509">
    <property type="entry name" value="Epimerase_deHydtase"/>
</dbReference>
<evidence type="ECO:0000313" key="5">
    <source>
        <dbReference type="Proteomes" id="UP000198748"/>
    </source>
</evidence>
<proteinExistence type="inferred from homology"/>
<dbReference type="SUPFAM" id="SSF51735">
    <property type="entry name" value="NAD(P)-binding Rossmann-fold domains"/>
    <property type="match status" value="1"/>
</dbReference>
<comment type="similarity">
    <text evidence="2">Belongs to the NAD(P)-dependent epimerase/dehydratase family. Dihydroflavonol-4-reductase subfamily.</text>
</comment>
<keyword evidence="1" id="KW-0560">Oxidoreductase</keyword>
<accession>A0A1G7VJ64</accession>
<dbReference type="FunFam" id="3.40.50.720:FF:000336">
    <property type="entry name" value="Aldehyde reductase"/>
    <property type="match status" value="1"/>
</dbReference>
<dbReference type="PANTHER" id="PTHR10366:SF564">
    <property type="entry name" value="STEROL-4-ALPHA-CARBOXYLATE 3-DEHYDROGENASE, DECARBOXYLATING"/>
    <property type="match status" value="1"/>
</dbReference>
<protein>
    <submittedName>
        <fullName evidence="4">Dihydroflavonol-4-reductase</fullName>
    </submittedName>
</protein>
<dbReference type="InterPro" id="IPR036291">
    <property type="entry name" value="NAD(P)-bd_dom_sf"/>
</dbReference>
<organism evidence="4 5">
    <name type="scientific">Dyadobacter soli</name>
    <dbReference type="NCBI Taxonomy" id="659014"/>
    <lineage>
        <taxon>Bacteria</taxon>
        <taxon>Pseudomonadati</taxon>
        <taxon>Bacteroidota</taxon>
        <taxon>Cytophagia</taxon>
        <taxon>Cytophagales</taxon>
        <taxon>Spirosomataceae</taxon>
        <taxon>Dyadobacter</taxon>
    </lineage>
</organism>
<name>A0A1G7VJ64_9BACT</name>
<dbReference type="CDD" id="cd05227">
    <property type="entry name" value="AR_SDR_e"/>
    <property type="match status" value="1"/>
</dbReference>
<evidence type="ECO:0000313" key="4">
    <source>
        <dbReference type="EMBL" id="SDG59866.1"/>
    </source>
</evidence>
<dbReference type="OrthoDB" id="9778052at2"/>
<dbReference type="InterPro" id="IPR050425">
    <property type="entry name" value="NAD(P)_dehydrat-like"/>
</dbReference>
<dbReference type="GO" id="GO:0016616">
    <property type="term" value="F:oxidoreductase activity, acting on the CH-OH group of donors, NAD or NADP as acceptor"/>
    <property type="evidence" value="ECO:0007669"/>
    <property type="project" value="TreeGrafter"/>
</dbReference>
<dbReference type="AlphaFoldDB" id="A0A1G7VJ64"/>
<dbReference type="Proteomes" id="UP000198748">
    <property type="component" value="Unassembled WGS sequence"/>
</dbReference>